<dbReference type="Proteomes" id="UP001516400">
    <property type="component" value="Unassembled WGS sequence"/>
</dbReference>
<feature type="region of interest" description="Disordered" evidence="1">
    <location>
        <begin position="44"/>
        <end position="63"/>
    </location>
</feature>
<reference evidence="2 3" key="1">
    <citation type="journal article" date="2021" name="BMC Biol.">
        <title>Horizontally acquired antibacterial genes associated with adaptive radiation of ladybird beetles.</title>
        <authorList>
            <person name="Li H.S."/>
            <person name="Tang X.F."/>
            <person name="Huang Y.H."/>
            <person name="Xu Z.Y."/>
            <person name="Chen M.L."/>
            <person name="Du X.Y."/>
            <person name="Qiu B.Y."/>
            <person name="Chen P.T."/>
            <person name="Zhang W."/>
            <person name="Slipinski A."/>
            <person name="Escalona H.E."/>
            <person name="Waterhouse R.M."/>
            <person name="Zwick A."/>
            <person name="Pang H."/>
        </authorList>
    </citation>
    <scope>NUCLEOTIDE SEQUENCE [LARGE SCALE GENOMIC DNA]</scope>
    <source>
        <strain evidence="2">SYSU2018</strain>
    </source>
</reference>
<feature type="compositionally biased region" description="Low complexity" evidence="1">
    <location>
        <begin position="48"/>
        <end position="62"/>
    </location>
</feature>
<sequence length="112" mass="12505">MEVVDDINLLELEIDSNFEPNYQCIECADELHCHILDAAKQLTNKNRSTSSPPALSPSTSSTKVELPKMELVDFSGDPETGDLPSQFIANSRKRLVGPDWLKEPPKIGYWST</sequence>
<evidence type="ECO:0000256" key="1">
    <source>
        <dbReference type="SAM" id="MobiDB-lite"/>
    </source>
</evidence>
<evidence type="ECO:0000313" key="2">
    <source>
        <dbReference type="EMBL" id="KAL3287656.1"/>
    </source>
</evidence>
<keyword evidence="3" id="KW-1185">Reference proteome</keyword>
<gene>
    <name evidence="2" type="ORF">HHI36_002123</name>
</gene>
<evidence type="ECO:0000313" key="3">
    <source>
        <dbReference type="Proteomes" id="UP001516400"/>
    </source>
</evidence>
<protein>
    <submittedName>
        <fullName evidence="2">Uncharacterized protein</fullName>
    </submittedName>
</protein>
<name>A0ABD2P9M1_9CUCU</name>
<proteinExistence type="predicted"/>
<dbReference type="AlphaFoldDB" id="A0ABD2P9M1"/>
<dbReference type="EMBL" id="JABFTP020000185">
    <property type="protein sequence ID" value="KAL3287656.1"/>
    <property type="molecule type" value="Genomic_DNA"/>
</dbReference>
<organism evidence="2 3">
    <name type="scientific">Cryptolaemus montrouzieri</name>
    <dbReference type="NCBI Taxonomy" id="559131"/>
    <lineage>
        <taxon>Eukaryota</taxon>
        <taxon>Metazoa</taxon>
        <taxon>Ecdysozoa</taxon>
        <taxon>Arthropoda</taxon>
        <taxon>Hexapoda</taxon>
        <taxon>Insecta</taxon>
        <taxon>Pterygota</taxon>
        <taxon>Neoptera</taxon>
        <taxon>Endopterygota</taxon>
        <taxon>Coleoptera</taxon>
        <taxon>Polyphaga</taxon>
        <taxon>Cucujiformia</taxon>
        <taxon>Coccinelloidea</taxon>
        <taxon>Coccinellidae</taxon>
        <taxon>Scymninae</taxon>
        <taxon>Scymnini</taxon>
        <taxon>Cryptolaemus</taxon>
    </lineage>
</organism>
<accession>A0ABD2P9M1</accession>
<comment type="caution">
    <text evidence="2">The sequence shown here is derived from an EMBL/GenBank/DDBJ whole genome shotgun (WGS) entry which is preliminary data.</text>
</comment>